<reference evidence="4 5" key="2">
    <citation type="submission" date="2024-10" db="EMBL/GenBank/DDBJ databases">
        <authorList>
            <person name="Ryan C."/>
        </authorList>
    </citation>
    <scope>NUCLEOTIDE SEQUENCE [LARGE SCALE GENOMIC DNA]</scope>
</reference>
<dbReference type="SUPFAM" id="SSF52047">
    <property type="entry name" value="RNI-like"/>
    <property type="match status" value="1"/>
</dbReference>
<feature type="domain" description="At1g61320/AtMIF1 LRR" evidence="3">
    <location>
        <begin position="118"/>
        <end position="497"/>
    </location>
</feature>
<dbReference type="InterPro" id="IPR055357">
    <property type="entry name" value="LRR_At1g61320_AtMIF1"/>
</dbReference>
<dbReference type="InterPro" id="IPR032675">
    <property type="entry name" value="LRR_dom_sf"/>
</dbReference>
<evidence type="ECO:0000259" key="3">
    <source>
        <dbReference type="Pfam" id="PF23622"/>
    </source>
</evidence>
<protein>
    <recommendedName>
        <fullName evidence="6">F-box domain-containing protein</fullName>
    </recommendedName>
</protein>
<evidence type="ECO:0000313" key="4">
    <source>
        <dbReference type="EMBL" id="CAL5047199.1"/>
    </source>
</evidence>
<feature type="domain" description="F-box" evidence="2">
    <location>
        <begin position="53"/>
        <end position="89"/>
    </location>
</feature>
<accession>A0ABC9DWN7</accession>
<evidence type="ECO:0000313" key="5">
    <source>
        <dbReference type="Proteomes" id="UP001497457"/>
    </source>
</evidence>
<proteinExistence type="predicted"/>
<sequence>MEAGDGASAWIRRQRRRELGGPISSSTDKTKGSPCQQGYLESSQAGKMMRYSIPNLPEDIWCHILSLVPLCDAARASCVSRAFLRTWRCRPNLILNQDTLRSSTHVSQANFRHTLDCILRRHSGVGVKTLHLVLSDGIANNCDLDSWLHVAVAPGIEELVLLPISEMIKYNFPCSLLSEGIRNSIRHLELGYCTFRPTHELCPLRSLTSLHLQTVGITGYELECFFSYSRALERLTLFDCQEIICLKIPCELPQLSSLRVGGCRRLKVIESKAPNLSYLNITGKVKHSGETLLMKHLGMHFENVVSYARSELPSIFPNLETLYLTSNNEDVHTPMLPSKFMYLKQLTISTTSGLTFPPSYDYLSLVSFLDASPLLETLVLDVTQVCMRHASVCEDSSSLRQIDEHNYCCLKSVKISGFTSAKSLVELTCHILKNAESLESVTLDTCYGLRCSEKNREWCFPLRDGIRKEAPRALKAIRTYITDKVPATAKFSVLEPCRRCHKVRRS</sequence>
<dbReference type="EMBL" id="OZ075145">
    <property type="protein sequence ID" value="CAL5047199.1"/>
    <property type="molecule type" value="Genomic_DNA"/>
</dbReference>
<evidence type="ECO:0000256" key="1">
    <source>
        <dbReference type="SAM" id="MobiDB-lite"/>
    </source>
</evidence>
<keyword evidence="5" id="KW-1185">Reference proteome</keyword>
<evidence type="ECO:0008006" key="6">
    <source>
        <dbReference type="Google" id="ProtNLM"/>
    </source>
</evidence>
<dbReference type="Proteomes" id="UP001497457">
    <property type="component" value="Chromosome 35b"/>
</dbReference>
<evidence type="ECO:0000259" key="2">
    <source>
        <dbReference type="Pfam" id="PF00646"/>
    </source>
</evidence>
<name>A0ABC9DWN7_9POAL</name>
<feature type="compositionally biased region" description="Polar residues" evidence="1">
    <location>
        <begin position="23"/>
        <end position="38"/>
    </location>
</feature>
<dbReference type="PANTHER" id="PTHR34145:SF49">
    <property type="entry name" value="FBD DOMAIN-CONTAINING PROTEIN"/>
    <property type="match status" value="1"/>
</dbReference>
<dbReference type="AlphaFoldDB" id="A0ABC9DWN7"/>
<dbReference type="Gene3D" id="3.80.10.10">
    <property type="entry name" value="Ribonuclease Inhibitor"/>
    <property type="match status" value="1"/>
</dbReference>
<gene>
    <name evidence="4" type="ORF">URODEC1_LOCUS89794</name>
</gene>
<dbReference type="InterPro" id="IPR001810">
    <property type="entry name" value="F-box_dom"/>
</dbReference>
<feature type="region of interest" description="Disordered" evidence="1">
    <location>
        <begin position="19"/>
        <end position="38"/>
    </location>
</feature>
<dbReference type="Pfam" id="PF23622">
    <property type="entry name" value="LRR_At1g61320_AtMIF1"/>
    <property type="match status" value="1"/>
</dbReference>
<dbReference type="InterPro" id="IPR036047">
    <property type="entry name" value="F-box-like_dom_sf"/>
</dbReference>
<dbReference type="InterPro" id="IPR053772">
    <property type="entry name" value="At1g61320/At1g61330-like"/>
</dbReference>
<dbReference type="Pfam" id="PF00646">
    <property type="entry name" value="F-box"/>
    <property type="match status" value="1"/>
</dbReference>
<reference evidence="5" key="1">
    <citation type="submission" date="2024-06" db="EMBL/GenBank/DDBJ databases">
        <authorList>
            <person name="Ryan C."/>
        </authorList>
    </citation>
    <scope>NUCLEOTIDE SEQUENCE [LARGE SCALE GENOMIC DNA]</scope>
</reference>
<dbReference type="PANTHER" id="PTHR34145">
    <property type="entry name" value="OS02G0105600 PROTEIN"/>
    <property type="match status" value="1"/>
</dbReference>
<dbReference type="SUPFAM" id="SSF81383">
    <property type="entry name" value="F-box domain"/>
    <property type="match status" value="1"/>
</dbReference>
<organism evidence="4 5">
    <name type="scientific">Urochloa decumbens</name>
    <dbReference type="NCBI Taxonomy" id="240449"/>
    <lineage>
        <taxon>Eukaryota</taxon>
        <taxon>Viridiplantae</taxon>
        <taxon>Streptophyta</taxon>
        <taxon>Embryophyta</taxon>
        <taxon>Tracheophyta</taxon>
        <taxon>Spermatophyta</taxon>
        <taxon>Magnoliopsida</taxon>
        <taxon>Liliopsida</taxon>
        <taxon>Poales</taxon>
        <taxon>Poaceae</taxon>
        <taxon>PACMAD clade</taxon>
        <taxon>Panicoideae</taxon>
        <taxon>Panicodae</taxon>
        <taxon>Paniceae</taxon>
        <taxon>Melinidinae</taxon>
        <taxon>Urochloa</taxon>
    </lineage>
</organism>